<evidence type="ECO:0000313" key="5">
    <source>
        <dbReference type="Proteomes" id="UP000719942"/>
    </source>
</evidence>
<dbReference type="InterPro" id="IPR001882">
    <property type="entry name" value="Biotin_BS"/>
</dbReference>
<dbReference type="PANTHER" id="PTHR45266:SF3">
    <property type="entry name" value="OXALOACETATE DECARBOXYLASE ALPHA CHAIN"/>
    <property type="match status" value="1"/>
</dbReference>
<dbReference type="PROSITE" id="PS50968">
    <property type="entry name" value="BIOTINYL_LIPOYL"/>
    <property type="match status" value="1"/>
</dbReference>
<dbReference type="Gene3D" id="2.40.50.100">
    <property type="match status" value="1"/>
</dbReference>
<proteinExistence type="predicted"/>
<dbReference type="RefSeq" id="WP_219966404.1">
    <property type="nucleotide sequence ID" value="NZ_JAGFNZ010000007.1"/>
</dbReference>
<organism evidence="4 5">
    <name type="scientific">Caproiciproducens faecalis</name>
    <dbReference type="NCBI Taxonomy" id="2820301"/>
    <lineage>
        <taxon>Bacteria</taxon>
        <taxon>Bacillati</taxon>
        <taxon>Bacillota</taxon>
        <taxon>Clostridia</taxon>
        <taxon>Eubacteriales</taxon>
        <taxon>Acutalibacteraceae</taxon>
        <taxon>Caproiciproducens</taxon>
    </lineage>
</organism>
<reference evidence="4 5" key="1">
    <citation type="submission" date="2021-03" db="EMBL/GenBank/DDBJ databases">
        <title>Caproiciproducens sp. nov. isolated from feces of cow.</title>
        <authorList>
            <person name="Choi J.-Y."/>
        </authorList>
    </citation>
    <scope>NUCLEOTIDE SEQUENCE [LARGE SCALE GENOMIC DNA]</scope>
    <source>
        <strain evidence="4 5">AGMB10547</strain>
    </source>
</reference>
<dbReference type="PROSITE" id="PS00188">
    <property type="entry name" value="BIOTIN"/>
    <property type="match status" value="1"/>
</dbReference>
<keyword evidence="5" id="KW-1185">Reference proteome</keyword>
<dbReference type="SUPFAM" id="SSF51230">
    <property type="entry name" value="Single hybrid motif"/>
    <property type="match status" value="1"/>
</dbReference>
<accession>A0ABS7DT47</accession>
<feature type="region of interest" description="Disordered" evidence="2">
    <location>
        <begin position="34"/>
        <end position="64"/>
    </location>
</feature>
<evidence type="ECO:0000259" key="3">
    <source>
        <dbReference type="PROSITE" id="PS50968"/>
    </source>
</evidence>
<evidence type="ECO:0000256" key="1">
    <source>
        <dbReference type="ARBA" id="ARBA00023267"/>
    </source>
</evidence>
<gene>
    <name evidence="4" type="ORF">J5W02_14370</name>
</gene>
<feature type="domain" description="Lipoyl-binding" evidence="3">
    <location>
        <begin position="60"/>
        <end position="138"/>
    </location>
</feature>
<dbReference type="Pfam" id="PF00364">
    <property type="entry name" value="Biotin_lipoyl"/>
    <property type="match status" value="1"/>
</dbReference>
<name>A0ABS7DT47_9FIRM</name>
<protein>
    <submittedName>
        <fullName evidence="4">Biotin/lipoyl-binding protein</fullName>
    </submittedName>
</protein>
<evidence type="ECO:0000313" key="4">
    <source>
        <dbReference type="EMBL" id="MBW7573995.1"/>
    </source>
</evidence>
<dbReference type="Proteomes" id="UP000719942">
    <property type="component" value="Unassembled WGS sequence"/>
</dbReference>
<dbReference type="CDD" id="cd06850">
    <property type="entry name" value="biotinyl_domain"/>
    <property type="match status" value="1"/>
</dbReference>
<sequence>MKNLKITVNGTAYDVQVEEVNGTAPVAVSPAPATVAAPAPSAPAAPAAAPTPAPAPAAAAASKEVPAGAELISSPMPGTIVSVNVTAGQNIKKGDVLVVLEAMKMENEIMAPHDAAVAAIHVNKGDSVESGTPLVSLQ</sequence>
<dbReference type="EMBL" id="JAGFNZ010000007">
    <property type="protein sequence ID" value="MBW7573995.1"/>
    <property type="molecule type" value="Genomic_DNA"/>
</dbReference>
<comment type="caution">
    <text evidence="4">The sequence shown here is derived from an EMBL/GenBank/DDBJ whole genome shotgun (WGS) entry which is preliminary data.</text>
</comment>
<keyword evidence="1" id="KW-0092">Biotin</keyword>
<evidence type="ECO:0000256" key="2">
    <source>
        <dbReference type="SAM" id="MobiDB-lite"/>
    </source>
</evidence>
<dbReference type="PANTHER" id="PTHR45266">
    <property type="entry name" value="OXALOACETATE DECARBOXYLASE ALPHA CHAIN"/>
    <property type="match status" value="1"/>
</dbReference>
<dbReference type="InterPro" id="IPR050709">
    <property type="entry name" value="Biotin_Carboxyl_Carrier/Decarb"/>
</dbReference>
<dbReference type="InterPro" id="IPR011053">
    <property type="entry name" value="Single_hybrid_motif"/>
</dbReference>
<feature type="compositionally biased region" description="Low complexity" evidence="2">
    <location>
        <begin position="34"/>
        <end position="48"/>
    </location>
</feature>
<dbReference type="InterPro" id="IPR000089">
    <property type="entry name" value="Biotin_lipoyl"/>
</dbReference>